<dbReference type="InterPro" id="IPR008969">
    <property type="entry name" value="CarboxyPept-like_regulatory"/>
</dbReference>
<gene>
    <name evidence="1" type="ORF">ACFSKL_08000</name>
</gene>
<dbReference type="InterPro" id="IPR023996">
    <property type="entry name" value="TonB-dep_OMP_SusC/RagA"/>
</dbReference>
<name>A0ABW4VLZ9_9BACT</name>
<dbReference type="Proteomes" id="UP001597361">
    <property type="component" value="Unassembled WGS sequence"/>
</dbReference>
<comment type="caution">
    <text evidence="1">The sequence shown here is derived from an EMBL/GenBank/DDBJ whole genome shotgun (WGS) entry which is preliminary data.</text>
</comment>
<dbReference type="Gene3D" id="2.170.130.10">
    <property type="entry name" value="TonB-dependent receptor, plug domain"/>
    <property type="match status" value="1"/>
</dbReference>
<sequence>MKYICKSLFLVVIMLCSGTWLWAQEEVMLIEIRSTVMSEDGIPLSGARVSSESDRVFATTDDFGKFEIEIRPNATIEILADGYIARYIQASDIGSEIAMKLVQDDRVNVAMRQVNRDKLLGGVSYVDVTELMNVNYFVNSLDNMASFASGFHGNIWGNNGFLVLVDGLPRDASSVVATEIDQISFLKGAAAVALYGSRAAKGVILITTKRGVAGENQVNVRVNSGIHAPKRIAKYLGSAEYMTLYNEARVNDGLSPLWTQEDIYNHGSGINLYRYPDLDFLSSDYLQRVYSAQDATLEIAGGNDRARYYTNIGYWGQGSLLNFGEAVNNRNERINIRGNIDAKLNDYITAKVDAAMIFRNDYGTNANFWGGHHGLRPHRVSPMIPLSMLEPDDLSSQVYFQNSDHIINGQYLLGGNQLEPTNPIGDIYAAGTNVNTNRQFQFNIGTEADLRNLTEGLTFNANFGIDYLTSYTLAFNHQYATYRPTWTNYAGEELIASLERFGQDASTRNQNISNSLFRQTLMSSAQLNYTKQLNEDHHVYGMLSAYGFLITTSGQYHRMGNANLGLLLGYEYKNKYQVEFNGAMPHSAKLPEGNRKAISPTLSAGWRLSEEGFMSGASNINNLRLTASAGIINTDLDIDDYYMYVTNVVTRDEGSHWVTWNDGLSVRTGVVMGAENPFFTYPKREEITFGLDGSFFNNKLFFNGNYFASRMSGLITKVALEYPSYLTSSWPNADFLPNLNYNSDLRTGFDFNLNYREKIGQVNWNFGLVGTYYEVKALRRAEAYEDDYQFRSGTPLDGIWGLRSDGFFNSVSEIEAAPNQTFGQVRPGDIRYLDQNGDGSINVRDEVYLGRGGWWGSPLTLGLNITANWKNFTFFALGTGRFGANAMRDSPYFRASGESKYSEVVRDRWTPETMDTATYPRLTTQNAANNFRTSDFWMYSTDRFDLERVQITYNVPAVLTSKLFVKNLDVYLSGMNLLTISPYRRILETNFAGPPQTRFYNLGLNARF</sequence>
<dbReference type="InterPro" id="IPR037066">
    <property type="entry name" value="Plug_dom_sf"/>
</dbReference>
<dbReference type="EMBL" id="JBHUHR010000022">
    <property type="protein sequence ID" value="MFD2034726.1"/>
    <property type="molecule type" value="Genomic_DNA"/>
</dbReference>
<dbReference type="SUPFAM" id="SSF56935">
    <property type="entry name" value="Porins"/>
    <property type="match status" value="1"/>
</dbReference>
<dbReference type="RefSeq" id="WP_376885144.1">
    <property type="nucleotide sequence ID" value="NZ_JBHUHR010000022.1"/>
</dbReference>
<keyword evidence="2" id="KW-1185">Reference proteome</keyword>
<organism evidence="1 2">
    <name type="scientific">Belliella marina</name>
    <dbReference type="NCBI Taxonomy" id="1644146"/>
    <lineage>
        <taxon>Bacteria</taxon>
        <taxon>Pseudomonadati</taxon>
        <taxon>Bacteroidota</taxon>
        <taxon>Cytophagia</taxon>
        <taxon>Cytophagales</taxon>
        <taxon>Cyclobacteriaceae</taxon>
        <taxon>Belliella</taxon>
    </lineage>
</organism>
<proteinExistence type="predicted"/>
<accession>A0ABW4VLZ9</accession>
<dbReference type="NCBIfam" id="TIGR04057">
    <property type="entry name" value="SusC_RagA_signa"/>
    <property type="match status" value="1"/>
</dbReference>
<protein>
    <submittedName>
        <fullName evidence="1">SusC/RagA family TonB-linked outer membrane protein</fullName>
    </submittedName>
</protein>
<evidence type="ECO:0000313" key="1">
    <source>
        <dbReference type="EMBL" id="MFD2034726.1"/>
    </source>
</evidence>
<dbReference type="SUPFAM" id="SSF49464">
    <property type="entry name" value="Carboxypeptidase regulatory domain-like"/>
    <property type="match status" value="1"/>
</dbReference>
<reference evidence="2" key="1">
    <citation type="journal article" date="2019" name="Int. J. Syst. Evol. Microbiol.">
        <title>The Global Catalogue of Microorganisms (GCM) 10K type strain sequencing project: providing services to taxonomists for standard genome sequencing and annotation.</title>
        <authorList>
            <consortium name="The Broad Institute Genomics Platform"/>
            <consortium name="The Broad Institute Genome Sequencing Center for Infectious Disease"/>
            <person name="Wu L."/>
            <person name="Ma J."/>
        </authorList>
    </citation>
    <scope>NUCLEOTIDE SEQUENCE [LARGE SCALE GENOMIC DNA]</scope>
    <source>
        <strain evidence="2">CGMCC 1.15180</strain>
    </source>
</reference>
<evidence type="ECO:0000313" key="2">
    <source>
        <dbReference type="Proteomes" id="UP001597361"/>
    </source>
</evidence>
<dbReference type="InterPro" id="IPR023997">
    <property type="entry name" value="TonB-dep_OMP_SusC/RagA_CS"/>
</dbReference>
<dbReference type="NCBIfam" id="TIGR04056">
    <property type="entry name" value="OMP_RagA_SusC"/>
    <property type="match status" value="1"/>
</dbReference>